<dbReference type="EMBL" id="LRBG01000037">
    <property type="protein sequence ID" value="KXU84270.1"/>
    <property type="molecule type" value="Genomic_DNA"/>
</dbReference>
<dbReference type="OrthoDB" id="8962020at2"/>
<accession>A0A149PGV5</accession>
<dbReference type="Proteomes" id="UP000075613">
    <property type="component" value="Unassembled WGS sequence"/>
</dbReference>
<protein>
    <recommendedName>
        <fullName evidence="3">Lipoprotein SmpA/OmlA domain-containing protein</fullName>
    </recommendedName>
</protein>
<dbReference type="STRING" id="1399968.CI15_25005"/>
<comment type="caution">
    <text evidence="1">The sequence shown here is derived from an EMBL/GenBank/DDBJ whole genome shotgun (WGS) entry which is preliminary data.</text>
</comment>
<keyword evidence="2" id="KW-1185">Reference proteome</keyword>
<evidence type="ECO:0000313" key="2">
    <source>
        <dbReference type="Proteomes" id="UP000075613"/>
    </source>
</evidence>
<reference evidence="1 2" key="1">
    <citation type="journal article" date="2015" name="Int. J. Syst. Evol. Microbiol.">
        <title>Burkholderia monticola sp. nov., isolated from mountain soil.</title>
        <authorList>
            <person name="Baek I."/>
            <person name="Seo B."/>
            <person name="Lee I."/>
            <person name="Yi H."/>
            <person name="Chun J."/>
        </authorList>
    </citation>
    <scope>NUCLEOTIDE SEQUENCE [LARGE SCALE GENOMIC DNA]</scope>
    <source>
        <strain evidence="1 2">JC2948</strain>
    </source>
</reference>
<proteinExistence type="predicted"/>
<evidence type="ECO:0008006" key="3">
    <source>
        <dbReference type="Google" id="ProtNLM"/>
    </source>
</evidence>
<organism evidence="1 2">
    <name type="scientific">Paraburkholderia monticola</name>
    <dbReference type="NCBI Taxonomy" id="1399968"/>
    <lineage>
        <taxon>Bacteria</taxon>
        <taxon>Pseudomonadati</taxon>
        <taxon>Pseudomonadota</taxon>
        <taxon>Betaproteobacteria</taxon>
        <taxon>Burkholderiales</taxon>
        <taxon>Burkholderiaceae</taxon>
        <taxon>Paraburkholderia</taxon>
    </lineage>
</organism>
<dbReference type="AlphaFoldDB" id="A0A149PGV5"/>
<gene>
    <name evidence="1" type="ORF">CI15_25005</name>
</gene>
<name>A0A149PGV5_9BURK</name>
<evidence type="ECO:0000313" key="1">
    <source>
        <dbReference type="EMBL" id="KXU84270.1"/>
    </source>
</evidence>
<sequence length="156" mass="17423">MLAASLLAGCAQPLSAFQPGEDSTLLTTRLGKPAETYNLPDGGKRLMWPTQPLGYTTIAADVSADGKIESVRQVLQPGEFNQAQVGTWTKQDVLVHFGRPAEAKKMPRLNEEVWSYRYQDSGTWHLLYNFYFDQSGVLRLTQQSPDPLRQTGDTLY</sequence>